<name>A0A9N9E606_9GLOM</name>
<proteinExistence type="predicted"/>
<dbReference type="AlphaFoldDB" id="A0A9N9E606"/>
<accession>A0A9N9E606</accession>
<dbReference type="FunFam" id="3.40.225.10:FF:000009">
    <property type="entry name" value="Class II aldolase/adducin N-terminal"/>
    <property type="match status" value="1"/>
</dbReference>
<dbReference type="InterPro" id="IPR051017">
    <property type="entry name" value="Aldolase-II_Adducin_sf"/>
</dbReference>
<sequence length="194" mass="21673">GHVTCRDPENPETFWMNPYGVHFSQIKVSDLALVNKKGEILYSNGDTYINQIGINLHSMLYEARPDIICATHCHSIYTRAFSSLVRPLDPITQDSCIFYEDHALYDYGGITTNDEEGRRIAKALGKKKAIILCNHGLVTVGHTVDEAAYLTINMERCCQVQLLAEAACHGNEKPIQINHECAKQVHEIGGTREA</sequence>
<dbReference type="PANTHER" id="PTHR10672:SF3">
    <property type="entry name" value="PROTEIN HU-LI TAI SHAO"/>
    <property type="match status" value="1"/>
</dbReference>
<dbReference type="OrthoDB" id="3238794at2759"/>
<evidence type="ECO:0000313" key="3">
    <source>
        <dbReference type="Proteomes" id="UP000789572"/>
    </source>
</evidence>
<feature type="domain" description="Class II aldolase/adducin N-terminal" evidence="1">
    <location>
        <begin position="1"/>
        <end position="162"/>
    </location>
</feature>
<gene>
    <name evidence="2" type="ORF">POCULU_LOCUS10730</name>
</gene>
<dbReference type="InterPro" id="IPR001303">
    <property type="entry name" value="Aldolase_II/adducin_N"/>
</dbReference>
<dbReference type="GO" id="GO:0005856">
    <property type="term" value="C:cytoskeleton"/>
    <property type="evidence" value="ECO:0007669"/>
    <property type="project" value="TreeGrafter"/>
</dbReference>
<dbReference type="Pfam" id="PF00596">
    <property type="entry name" value="Aldolase_II"/>
    <property type="match status" value="1"/>
</dbReference>
<dbReference type="Gene3D" id="3.40.225.10">
    <property type="entry name" value="Class II aldolase/adducin N-terminal domain"/>
    <property type="match status" value="1"/>
</dbReference>
<feature type="non-terminal residue" evidence="2">
    <location>
        <position position="1"/>
    </location>
</feature>
<keyword evidence="3" id="KW-1185">Reference proteome</keyword>
<reference evidence="2" key="1">
    <citation type="submission" date="2021-06" db="EMBL/GenBank/DDBJ databases">
        <authorList>
            <person name="Kallberg Y."/>
            <person name="Tangrot J."/>
            <person name="Rosling A."/>
        </authorList>
    </citation>
    <scope>NUCLEOTIDE SEQUENCE</scope>
    <source>
        <strain evidence="2">IA702</strain>
    </source>
</reference>
<protein>
    <submittedName>
        <fullName evidence="2">7521_t:CDS:1</fullName>
    </submittedName>
</protein>
<comment type="caution">
    <text evidence="2">The sequence shown here is derived from an EMBL/GenBank/DDBJ whole genome shotgun (WGS) entry which is preliminary data.</text>
</comment>
<dbReference type="Proteomes" id="UP000789572">
    <property type="component" value="Unassembled WGS sequence"/>
</dbReference>
<dbReference type="GO" id="GO:0051015">
    <property type="term" value="F:actin filament binding"/>
    <property type="evidence" value="ECO:0007669"/>
    <property type="project" value="TreeGrafter"/>
</dbReference>
<dbReference type="EMBL" id="CAJVPJ010006147">
    <property type="protein sequence ID" value="CAG8666530.1"/>
    <property type="molecule type" value="Genomic_DNA"/>
</dbReference>
<dbReference type="PANTHER" id="PTHR10672">
    <property type="entry name" value="ADDUCIN"/>
    <property type="match status" value="1"/>
</dbReference>
<dbReference type="NCBIfam" id="NF004855">
    <property type="entry name" value="PRK06208.1"/>
    <property type="match status" value="1"/>
</dbReference>
<organism evidence="2 3">
    <name type="scientific">Paraglomus occultum</name>
    <dbReference type="NCBI Taxonomy" id="144539"/>
    <lineage>
        <taxon>Eukaryota</taxon>
        <taxon>Fungi</taxon>
        <taxon>Fungi incertae sedis</taxon>
        <taxon>Mucoromycota</taxon>
        <taxon>Glomeromycotina</taxon>
        <taxon>Glomeromycetes</taxon>
        <taxon>Paraglomerales</taxon>
        <taxon>Paraglomeraceae</taxon>
        <taxon>Paraglomus</taxon>
    </lineage>
</organism>
<evidence type="ECO:0000313" key="2">
    <source>
        <dbReference type="EMBL" id="CAG8666530.1"/>
    </source>
</evidence>
<dbReference type="SMART" id="SM01007">
    <property type="entry name" value="Aldolase_II"/>
    <property type="match status" value="1"/>
</dbReference>
<dbReference type="SUPFAM" id="SSF53639">
    <property type="entry name" value="AraD/HMP-PK domain-like"/>
    <property type="match status" value="1"/>
</dbReference>
<evidence type="ECO:0000259" key="1">
    <source>
        <dbReference type="SMART" id="SM01007"/>
    </source>
</evidence>
<feature type="non-terminal residue" evidence="2">
    <location>
        <position position="194"/>
    </location>
</feature>
<dbReference type="InterPro" id="IPR036409">
    <property type="entry name" value="Aldolase_II/adducin_N_sf"/>
</dbReference>